<dbReference type="InterPro" id="IPR000843">
    <property type="entry name" value="HTH_LacI"/>
</dbReference>
<evidence type="ECO:0000256" key="1">
    <source>
        <dbReference type="ARBA" id="ARBA00023015"/>
    </source>
</evidence>
<dbReference type="SMART" id="SM00354">
    <property type="entry name" value="HTH_LACI"/>
    <property type="match status" value="1"/>
</dbReference>
<dbReference type="PROSITE" id="PS00356">
    <property type="entry name" value="HTH_LACI_1"/>
    <property type="match status" value="1"/>
</dbReference>
<dbReference type="PROSITE" id="PS50932">
    <property type="entry name" value="HTH_LACI_2"/>
    <property type="match status" value="1"/>
</dbReference>
<dbReference type="Gene3D" id="3.40.50.2300">
    <property type="match status" value="2"/>
</dbReference>
<protein>
    <submittedName>
        <fullName evidence="5">Transcriptional regulator, LacI family</fullName>
    </submittedName>
</protein>
<dbReference type="PRINTS" id="PR00036">
    <property type="entry name" value="HTHLACI"/>
</dbReference>
<keyword evidence="3" id="KW-0804">Transcription</keyword>
<dbReference type="SUPFAM" id="SSF53822">
    <property type="entry name" value="Periplasmic binding protein-like I"/>
    <property type="match status" value="1"/>
</dbReference>
<dbReference type="GO" id="GO:0003700">
    <property type="term" value="F:DNA-binding transcription factor activity"/>
    <property type="evidence" value="ECO:0007669"/>
    <property type="project" value="TreeGrafter"/>
</dbReference>
<dbReference type="SUPFAM" id="SSF47413">
    <property type="entry name" value="lambda repressor-like DNA-binding domains"/>
    <property type="match status" value="1"/>
</dbReference>
<dbReference type="Gene3D" id="1.10.260.40">
    <property type="entry name" value="lambda repressor-like DNA-binding domains"/>
    <property type="match status" value="1"/>
</dbReference>
<evidence type="ECO:0000313" key="5">
    <source>
        <dbReference type="EMBL" id="SDS84209.1"/>
    </source>
</evidence>
<dbReference type="eggNOG" id="COG1609">
    <property type="taxonomic scope" value="Bacteria"/>
</dbReference>
<dbReference type="PANTHER" id="PTHR30146">
    <property type="entry name" value="LACI-RELATED TRANSCRIPTIONAL REPRESSOR"/>
    <property type="match status" value="1"/>
</dbReference>
<keyword evidence="6" id="KW-1185">Reference proteome</keyword>
<proteinExistence type="predicted"/>
<dbReference type="STRING" id="1203190.GCA_000312345_01945"/>
<feature type="domain" description="HTH lacI-type" evidence="4">
    <location>
        <begin position="6"/>
        <end position="60"/>
    </location>
</feature>
<evidence type="ECO:0000256" key="3">
    <source>
        <dbReference type="ARBA" id="ARBA00023163"/>
    </source>
</evidence>
<dbReference type="CDD" id="cd01392">
    <property type="entry name" value="HTH_LacI"/>
    <property type="match status" value="1"/>
</dbReference>
<sequence length="335" mass="36582">MTHKRPTILDVARAAGVSKSTVSRVIQKDPRVSDHAQNAVRAAMRELNYVPVAAAQDLRMTDTKSIGLLLRNIDTPIYSRLNYHLHKYFRSHGYAVVQETTVGKHPVSDEADQLAHIRGLRVSGIVVASGTIPSEALVSHASQVPLIVVGRPETDPSLHNIAYDQHTNGRLSIDHLYERGHRSIIVQTVSAEASLGSAVRATAAVERARELGMNVTEVDVTGGVDYDDLINRVIRAGNATAVCCLYDRLALKLWAQFEANGLRIPEDISLIGSDGVMDGLSFIGLSTLRQPVEKVSELTVNAMMRFIREGEPEEPLRLLLPGWILPGRTVATLPA</sequence>
<evidence type="ECO:0000256" key="2">
    <source>
        <dbReference type="ARBA" id="ARBA00023125"/>
    </source>
</evidence>
<organism evidence="5 6">
    <name type="scientific">Corynebacterium timonense</name>
    <dbReference type="NCBI Taxonomy" id="441500"/>
    <lineage>
        <taxon>Bacteria</taxon>
        <taxon>Bacillati</taxon>
        <taxon>Actinomycetota</taxon>
        <taxon>Actinomycetes</taxon>
        <taxon>Mycobacteriales</taxon>
        <taxon>Corynebacteriaceae</taxon>
        <taxon>Corynebacterium</taxon>
    </lineage>
</organism>
<gene>
    <name evidence="5" type="ORF">SAMN04488539_2509</name>
</gene>
<keyword evidence="2" id="KW-0238">DNA-binding</keyword>
<evidence type="ECO:0000313" key="6">
    <source>
        <dbReference type="Proteomes" id="UP000182237"/>
    </source>
</evidence>
<evidence type="ECO:0000259" key="4">
    <source>
        <dbReference type="PROSITE" id="PS50932"/>
    </source>
</evidence>
<accession>A0A1H1VJG8</accession>
<dbReference type="GO" id="GO:0000976">
    <property type="term" value="F:transcription cis-regulatory region binding"/>
    <property type="evidence" value="ECO:0007669"/>
    <property type="project" value="TreeGrafter"/>
</dbReference>
<dbReference type="AlphaFoldDB" id="A0A1H1VJG8"/>
<dbReference type="InterPro" id="IPR046335">
    <property type="entry name" value="LacI/GalR-like_sensor"/>
</dbReference>
<dbReference type="PANTHER" id="PTHR30146:SF153">
    <property type="entry name" value="LACTOSE OPERON REPRESSOR"/>
    <property type="match status" value="1"/>
</dbReference>
<reference evidence="5 6" key="1">
    <citation type="submission" date="2016-10" db="EMBL/GenBank/DDBJ databases">
        <authorList>
            <person name="de Groot N.N."/>
        </authorList>
    </citation>
    <scope>NUCLEOTIDE SEQUENCE [LARGE SCALE GENOMIC DNA]</scope>
    <source>
        <strain evidence="5 6">DSM 45434</strain>
    </source>
</reference>
<dbReference type="InterPro" id="IPR028082">
    <property type="entry name" value="Peripla_BP_I"/>
</dbReference>
<name>A0A1H1VJG8_9CORY</name>
<dbReference type="InterPro" id="IPR010982">
    <property type="entry name" value="Lambda_DNA-bd_dom_sf"/>
</dbReference>
<dbReference type="Proteomes" id="UP000182237">
    <property type="component" value="Chromosome I"/>
</dbReference>
<dbReference type="EMBL" id="LT629765">
    <property type="protein sequence ID" value="SDS84209.1"/>
    <property type="molecule type" value="Genomic_DNA"/>
</dbReference>
<dbReference type="Pfam" id="PF13377">
    <property type="entry name" value="Peripla_BP_3"/>
    <property type="match status" value="1"/>
</dbReference>
<keyword evidence="1" id="KW-0805">Transcription regulation</keyword>
<dbReference type="RefSeq" id="WP_019194738.1">
    <property type="nucleotide sequence ID" value="NZ_LT629765.1"/>
</dbReference>
<dbReference type="Pfam" id="PF00356">
    <property type="entry name" value="LacI"/>
    <property type="match status" value="1"/>
</dbReference>